<dbReference type="CDD" id="cd14845">
    <property type="entry name" value="L-Ala-D-Glu_peptidase_like"/>
    <property type="match status" value="1"/>
</dbReference>
<proteinExistence type="predicted"/>
<protein>
    <submittedName>
        <fullName evidence="2">M15 family metallopeptidase</fullName>
    </submittedName>
</protein>
<organism evidence="2 3">
    <name type="scientific">Flavobacterium oreochromis</name>
    <dbReference type="NCBI Taxonomy" id="2906078"/>
    <lineage>
        <taxon>Bacteria</taxon>
        <taxon>Pseudomonadati</taxon>
        <taxon>Bacteroidota</taxon>
        <taxon>Flavobacteriia</taxon>
        <taxon>Flavobacteriales</taxon>
        <taxon>Flavobacteriaceae</taxon>
        <taxon>Flavobacterium</taxon>
    </lineage>
</organism>
<feature type="domain" description="Peptidase M15C" evidence="1">
    <location>
        <begin position="66"/>
        <end position="136"/>
    </location>
</feature>
<dbReference type="InterPro" id="IPR039561">
    <property type="entry name" value="Peptidase_M15C"/>
</dbReference>
<dbReference type="Gene3D" id="3.30.1380.10">
    <property type="match status" value="1"/>
</dbReference>
<dbReference type="RefSeq" id="WP_088397732.1">
    <property type="nucleotide sequence ID" value="NZ_JAZGZP010000006.1"/>
</dbReference>
<sequence length="157" mass="18489">MDTITQKRIEQLHPKVREEMTKIINECNAVLTGRAQIRITQGLRTFDEQNRLYAKGRTAPGPKVTNAKGGESIHNYGFAVDICLLIDKKEVSWDITKDWDGDEIADWNECVKIFDQYGWDWGGNWKTFKDFPHFEKRGYTDWKKLYKLKKIKEYVII</sequence>
<reference evidence="2 3" key="1">
    <citation type="submission" date="2024-02" db="EMBL/GenBank/DDBJ databases">
        <title>Comparative Genomic Analysis of Flavobacterium Species Causing Columnaris Disease of Freshwater Fish in Thailand: Insights into Virulence and Resistance Mechanisms.</title>
        <authorList>
            <person name="Nguyen D."/>
            <person name="Chokmangmeepisarn P."/>
            <person name="Khianchaikhan K."/>
            <person name="Morishita M."/>
            <person name="Bunnoy A."/>
            <person name="Rodkhum C."/>
        </authorList>
    </citation>
    <scope>NUCLEOTIDE SEQUENCE [LARGE SCALE GENOMIC DNA]</scope>
    <source>
        <strain evidence="2 3">CNRT2201</strain>
    </source>
</reference>
<dbReference type="InterPro" id="IPR009045">
    <property type="entry name" value="Zn_M74/Hedgehog-like"/>
</dbReference>
<accession>A0ABW8P725</accession>
<evidence type="ECO:0000313" key="2">
    <source>
        <dbReference type="EMBL" id="MFK7000183.1"/>
    </source>
</evidence>
<gene>
    <name evidence="2" type="ORF">V3I07_04665</name>
</gene>
<dbReference type="Proteomes" id="UP001621706">
    <property type="component" value="Unassembled WGS sequence"/>
</dbReference>
<keyword evidence="3" id="KW-1185">Reference proteome</keyword>
<dbReference type="SUPFAM" id="SSF55166">
    <property type="entry name" value="Hedgehog/DD-peptidase"/>
    <property type="match status" value="1"/>
</dbReference>
<name>A0ABW8P725_9FLAO</name>
<dbReference type="EMBL" id="JAZGZP010000006">
    <property type="protein sequence ID" value="MFK7000183.1"/>
    <property type="molecule type" value="Genomic_DNA"/>
</dbReference>
<evidence type="ECO:0000259" key="1">
    <source>
        <dbReference type="Pfam" id="PF13539"/>
    </source>
</evidence>
<evidence type="ECO:0000313" key="3">
    <source>
        <dbReference type="Proteomes" id="UP001621706"/>
    </source>
</evidence>
<comment type="caution">
    <text evidence="2">The sequence shown here is derived from an EMBL/GenBank/DDBJ whole genome shotgun (WGS) entry which is preliminary data.</text>
</comment>
<dbReference type="Pfam" id="PF13539">
    <property type="entry name" value="Peptidase_M15_4"/>
    <property type="match status" value="1"/>
</dbReference>